<comment type="caution">
    <text evidence="1">The sequence shown here is derived from an EMBL/GenBank/DDBJ whole genome shotgun (WGS) entry which is preliminary data.</text>
</comment>
<name>A0AAD9V5A0_ACRCE</name>
<organism evidence="1 2">
    <name type="scientific">Acropora cervicornis</name>
    <name type="common">Staghorn coral</name>
    <dbReference type="NCBI Taxonomy" id="6130"/>
    <lineage>
        <taxon>Eukaryota</taxon>
        <taxon>Metazoa</taxon>
        <taxon>Cnidaria</taxon>
        <taxon>Anthozoa</taxon>
        <taxon>Hexacorallia</taxon>
        <taxon>Scleractinia</taxon>
        <taxon>Astrocoeniina</taxon>
        <taxon>Acroporidae</taxon>
        <taxon>Acropora</taxon>
    </lineage>
</organism>
<keyword evidence="2" id="KW-1185">Reference proteome</keyword>
<protein>
    <submittedName>
        <fullName evidence="1">Uncharacterized protein</fullName>
    </submittedName>
</protein>
<reference evidence="1" key="2">
    <citation type="journal article" date="2023" name="Science">
        <title>Genomic signatures of disease resistance in endangered staghorn corals.</title>
        <authorList>
            <person name="Vollmer S.V."/>
            <person name="Selwyn J.D."/>
            <person name="Despard B.A."/>
            <person name="Roesel C.L."/>
        </authorList>
    </citation>
    <scope>NUCLEOTIDE SEQUENCE</scope>
    <source>
        <strain evidence="1">K2</strain>
    </source>
</reference>
<proteinExistence type="predicted"/>
<accession>A0AAD9V5A0</accession>
<reference evidence="1" key="1">
    <citation type="journal article" date="2023" name="G3 (Bethesda)">
        <title>Whole genome assembly and annotation of the endangered Caribbean coral Acropora cervicornis.</title>
        <authorList>
            <person name="Selwyn J.D."/>
            <person name="Vollmer S.V."/>
        </authorList>
    </citation>
    <scope>NUCLEOTIDE SEQUENCE</scope>
    <source>
        <strain evidence="1">K2</strain>
    </source>
</reference>
<sequence length="96" mass="11065">MEPTVENLDIKIMQLDITMAKTNVVLDAGTREAIERQLSTLKSITTEIARMRIEVEAKKLVAKETMTDIEKWNTQLDPKLGEADNEVSKVWKWFDE</sequence>
<gene>
    <name evidence="1" type="ORF">P5673_015168</name>
</gene>
<dbReference type="EMBL" id="JARQWQ010000031">
    <property type="protein sequence ID" value="KAK2561783.1"/>
    <property type="molecule type" value="Genomic_DNA"/>
</dbReference>
<dbReference type="AlphaFoldDB" id="A0AAD9V5A0"/>
<dbReference type="Proteomes" id="UP001249851">
    <property type="component" value="Unassembled WGS sequence"/>
</dbReference>
<evidence type="ECO:0000313" key="1">
    <source>
        <dbReference type="EMBL" id="KAK2561783.1"/>
    </source>
</evidence>
<evidence type="ECO:0000313" key="2">
    <source>
        <dbReference type="Proteomes" id="UP001249851"/>
    </source>
</evidence>